<reference evidence="3 4" key="1">
    <citation type="submission" date="2016-07" db="EMBL/GenBank/DDBJ databases">
        <title>Draft genome sequence of Methyloligella halotolerans C2T (VKM B-2706T=CCUG 61687T=DSM 25045T), a halotolerant polyhydroxybutyrate accumulating methylotroph.</title>
        <authorList>
            <person name="Vasilenko O.V."/>
            <person name="Doronina N.V."/>
            <person name="Poroshina M.N."/>
            <person name="Tarlachkov S.V."/>
            <person name="Trotsenko Y.A."/>
        </authorList>
    </citation>
    <scope>NUCLEOTIDE SEQUENCE [LARGE SCALE GENOMIC DNA]</scope>
    <source>
        <strain evidence="3 4">VKM B-2706</strain>
    </source>
</reference>
<keyword evidence="1" id="KW-0732">Signal</keyword>
<dbReference type="PROSITE" id="PS50983">
    <property type="entry name" value="FE_B12_PBP"/>
    <property type="match status" value="1"/>
</dbReference>
<keyword evidence="4" id="KW-1185">Reference proteome</keyword>
<feature type="signal peptide" evidence="1">
    <location>
        <begin position="1"/>
        <end position="27"/>
    </location>
</feature>
<evidence type="ECO:0000259" key="2">
    <source>
        <dbReference type="PROSITE" id="PS50983"/>
    </source>
</evidence>
<dbReference type="RefSeq" id="WP_069095681.1">
    <property type="nucleotide sequence ID" value="NZ_MASI01000006.1"/>
</dbReference>
<sequence length="301" mass="32265">MTARPIERWTRFAFLALSLSIAAPSDAAEPSAKDAGKPPPHRIVSLNVCTDQLLMLLVPEERIAAVSHLARDPEVSTLSEQAAGLPITFGSAEQLIVAKPDLILAGAYTRANVPLLRQLGFKVVEVPPATSLKEVVSNIRAVGEAVGESERAEAMVRDIDEALAEHAPQAGEDPLVVPLYANAYTSGPGTLVDSVLQEAGLLSIGRSLGLSGMQKLNLETVLMSKPDALLLPDHRYEGDALAYDVFRHPALQALHRDIPSLSWDSAETICGTPEIVHVVKRLRAFREELVTSKSREAAAAP</sequence>
<dbReference type="Pfam" id="PF01497">
    <property type="entry name" value="Peripla_BP_2"/>
    <property type="match status" value="1"/>
</dbReference>
<proteinExistence type="predicted"/>
<dbReference type="EMBL" id="MASI01000006">
    <property type="protein sequence ID" value="ODA66738.1"/>
    <property type="molecule type" value="Genomic_DNA"/>
</dbReference>
<dbReference type="InterPro" id="IPR002491">
    <property type="entry name" value="ABC_transptr_periplasmic_BD"/>
</dbReference>
<organism evidence="3 4">
    <name type="scientific">Methyloligella halotolerans</name>
    <dbReference type="NCBI Taxonomy" id="1177755"/>
    <lineage>
        <taxon>Bacteria</taxon>
        <taxon>Pseudomonadati</taxon>
        <taxon>Pseudomonadota</taxon>
        <taxon>Alphaproteobacteria</taxon>
        <taxon>Hyphomicrobiales</taxon>
        <taxon>Hyphomicrobiaceae</taxon>
        <taxon>Methyloligella</taxon>
    </lineage>
</organism>
<feature type="domain" description="Fe/B12 periplasmic-binding" evidence="2">
    <location>
        <begin position="42"/>
        <end position="293"/>
    </location>
</feature>
<comment type="caution">
    <text evidence="3">The sequence shown here is derived from an EMBL/GenBank/DDBJ whole genome shotgun (WGS) entry which is preliminary data.</text>
</comment>
<name>A0A1E2RXB4_9HYPH</name>
<dbReference type="Proteomes" id="UP000095087">
    <property type="component" value="Unassembled WGS sequence"/>
</dbReference>
<gene>
    <name evidence="3" type="ORF">A7A08_02506</name>
</gene>
<dbReference type="STRING" id="1177755.A7A08_02506"/>
<evidence type="ECO:0000256" key="1">
    <source>
        <dbReference type="SAM" id="SignalP"/>
    </source>
</evidence>
<dbReference type="AlphaFoldDB" id="A0A1E2RXB4"/>
<dbReference type="GO" id="GO:0071281">
    <property type="term" value="P:cellular response to iron ion"/>
    <property type="evidence" value="ECO:0007669"/>
    <property type="project" value="TreeGrafter"/>
</dbReference>
<accession>A0A1E2RXB4</accession>
<dbReference type="PANTHER" id="PTHR30535">
    <property type="entry name" value="VITAMIN B12-BINDING PROTEIN"/>
    <property type="match status" value="1"/>
</dbReference>
<dbReference type="InterPro" id="IPR050902">
    <property type="entry name" value="ABC_Transporter_SBP"/>
</dbReference>
<dbReference type="Gene3D" id="3.40.50.1980">
    <property type="entry name" value="Nitrogenase molybdenum iron protein domain"/>
    <property type="match status" value="2"/>
</dbReference>
<dbReference type="PANTHER" id="PTHR30535:SF34">
    <property type="entry name" value="MOLYBDATE-BINDING PROTEIN MOLA"/>
    <property type="match status" value="1"/>
</dbReference>
<evidence type="ECO:0000313" key="4">
    <source>
        <dbReference type="Proteomes" id="UP000095087"/>
    </source>
</evidence>
<protein>
    <submittedName>
        <fullName evidence="3">Corrinoid ABC transporter substrate-binding protein</fullName>
    </submittedName>
</protein>
<feature type="chain" id="PRO_5009116470" evidence="1">
    <location>
        <begin position="28"/>
        <end position="301"/>
    </location>
</feature>
<evidence type="ECO:0000313" key="3">
    <source>
        <dbReference type="EMBL" id="ODA66738.1"/>
    </source>
</evidence>
<dbReference type="SUPFAM" id="SSF53807">
    <property type="entry name" value="Helical backbone' metal receptor"/>
    <property type="match status" value="1"/>
</dbReference>